<evidence type="ECO:0000313" key="7">
    <source>
        <dbReference type="Proteomes" id="UP000315750"/>
    </source>
</evidence>
<proteinExistence type="inferred from homology"/>
<dbReference type="InterPro" id="IPR002052">
    <property type="entry name" value="DNA_methylase_N6_adenine_CS"/>
</dbReference>
<feature type="domain" description="DNA methylase N-4/N-6" evidence="5">
    <location>
        <begin position="25"/>
        <end position="262"/>
    </location>
</feature>
<sequence>MPVVETSIHHGDCIEHMRSLPGESIDLAFADPPFNIGYDYDKYDDSQADDDYLDWSRAWMEEIHRLLIPTGSFWLAIGDEYAADLKVIADRQIGFTTRSWVVWYYTFGVNCKRKFSRSHVHLFHFVKDPDKFTFNADDPAVRIPSARALVYGDKRANPLGRLPDDTWIFRPQDFQSDRYGFNAMDDTWYFARVAGTFKERQGFHGCQMPEQLLGRIIRVSSNEGEKVFDPFSGSGTTLAVAKKLGRQFAGCELSEEYVRYATERLESVKSGDPLDGPADAIASAPNTANGRRLKDQNLLPNFTASDFVEEKPEPATNEEPATQPLAAEPLANENAAIEKPAAKKPIKVNLRKLQRTAIGKAFRSAAGGLSVDRLLACPDLQTQFHEACEAAGLMGSPEIWNHELVRLRKSGKLPKGPKTKVTPVKTEELDKYQFAAEIAWQQTTAKFGVESIDELLISPSFAEYFDKQAARFAPGFTPADYRWAALDFRKSRHTLAQEAKAYDYVFATRDFAAPRKLTVRNAEKLAGSAGVYLLLAKGKAPLFVGEALDLGARLATHSTAPGSKTKAISFALVLEEDLPSPDYRAPLKVDLARRYMPEWNLG</sequence>
<reference evidence="6 7" key="1">
    <citation type="submission" date="2019-02" db="EMBL/GenBank/DDBJ databases">
        <title>Deep-cultivation of Planctomycetes and their phenomic and genomic characterization uncovers novel biology.</title>
        <authorList>
            <person name="Wiegand S."/>
            <person name="Jogler M."/>
            <person name="Boedeker C."/>
            <person name="Pinto D."/>
            <person name="Vollmers J."/>
            <person name="Rivas-Marin E."/>
            <person name="Kohn T."/>
            <person name="Peeters S.H."/>
            <person name="Heuer A."/>
            <person name="Rast P."/>
            <person name="Oberbeckmann S."/>
            <person name="Bunk B."/>
            <person name="Jeske O."/>
            <person name="Meyerdierks A."/>
            <person name="Storesund J.E."/>
            <person name="Kallscheuer N."/>
            <person name="Luecker S."/>
            <person name="Lage O.M."/>
            <person name="Pohl T."/>
            <person name="Merkel B.J."/>
            <person name="Hornburger P."/>
            <person name="Mueller R.-W."/>
            <person name="Bruemmer F."/>
            <person name="Labrenz M."/>
            <person name="Spormann A.M."/>
            <person name="Op den Camp H."/>
            <person name="Overmann J."/>
            <person name="Amann R."/>
            <person name="Jetten M.S.M."/>
            <person name="Mascher T."/>
            <person name="Medema M.H."/>
            <person name="Devos D.P."/>
            <person name="Kaster A.-K."/>
            <person name="Ovreas L."/>
            <person name="Rohde M."/>
            <person name="Galperin M.Y."/>
            <person name="Jogler C."/>
        </authorList>
    </citation>
    <scope>NUCLEOTIDE SEQUENCE [LARGE SCALE GENOMIC DNA]</scope>
    <source>
        <strain evidence="6 7">Pan181</strain>
    </source>
</reference>
<dbReference type="OrthoDB" id="9773571at2"/>
<evidence type="ECO:0000256" key="4">
    <source>
        <dbReference type="SAM" id="MobiDB-lite"/>
    </source>
</evidence>
<dbReference type="PANTHER" id="PTHR13370">
    <property type="entry name" value="RNA METHYLASE-RELATED"/>
    <property type="match status" value="1"/>
</dbReference>
<gene>
    <name evidence="6" type="primary">yhdJ</name>
    <name evidence="6" type="ORF">Pan181_10370</name>
</gene>
<dbReference type="PANTHER" id="PTHR13370:SF3">
    <property type="entry name" value="TRNA (GUANINE(10)-N2)-METHYLTRANSFERASE HOMOLOG"/>
    <property type="match status" value="1"/>
</dbReference>
<dbReference type="EC" id="2.1.1.72" evidence="6"/>
<protein>
    <submittedName>
        <fullName evidence="6">DNA adenine methyltransferase YhdJ</fullName>
        <ecNumber evidence="6">2.1.1.72</ecNumber>
    </submittedName>
</protein>
<keyword evidence="2 6" id="KW-0489">Methyltransferase</keyword>
<dbReference type="RefSeq" id="WP_145245785.1">
    <property type="nucleotide sequence ID" value="NZ_CP036278.1"/>
</dbReference>
<dbReference type="PROSITE" id="PS00092">
    <property type="entry name" value="N6_MTASE"/>
    <property type="match status" value="1"/>
</dbReference>
<dbReference type="Proteomes" id="UP000315750">
    <property type="component" value="Chromosome"/>
</dbReference>
<dbReference type="EMBL" id="CP036278">
    <property type="protein sequence ID" value="QDU54853.1"/>
    <property type="molecule type" value="Genomic_DNA"/>
</dbReference>
<organism evidence="6 7">
    <name type="scientific">Aeoliella mucimassa</name>
    <dbReference type="NCBI Taxonomy" id="2527972"/>
    <lineage>
        <taxon>Bacteria</taxon>
        <taxon>Pseudomonadati</taxon>
        <taxon>Planctomycetota</taxon>
        <taxon>Planctomycetia</taxon>
        <taxon>Pirellulales</taxon>
        <taxon>Lacipirellulaceae</taxon>
        <taxon>Aeoliella</taxon>
    </lineage>
</organism>
<evidence type="ECO:0000313" key="6">
    <source>
        <dbReference type="EMBL" id="QDU54853.1"/>
    </source>
</evidence>
<dbReference type="SUPFAM" id="SSF53335">
    <property type="entry name" value="S-adenosyl-L-methionine-dependent methyltransferases"/>
    <property type="match status" value="1"/>
</dbReference>
<dbReference type="REBASE" id="357011">
    <property type="entry name" value="M.PbaPan181ORF10370P"/>
</dbReference>
<evidence type="ECO:0000256" key="2">
    <source>
        <dbReference type="ARBA" id="ARBA00022603"/>
    </source>
</evidence>
<comment type="similarity">
    <text evidence="1">Belongs to the N(4)/N(6)-methyltransferase family.</text>
</comment>
<feature type="region of interest" description="Disordered" evidence="4">
    <location>
        <begin position="268"/>
        <end position="296"/>
    </location>
</feature>
<dbReference type="Pfam" id="PF01555">
    <property type="entry name" value="N6_N4_Mtase"/>
    <property type="match status" value="1"/>
</dbReference>
<dbReference type="InterPro" id="IPR029063">
    <property type="entry name" value="SAM-dependent_MTases_sf"/>
</dbReference>
<evidence type="ECO:0000256" key="1">
    <source>
        <dbReference type="ARBA" id="ARBA00006594"/>
    </source>
</evidence>
<dbReference type="GO" id="GO:0008170">
    <property type="term" value="F:N-methyltransferase activity"/>
    <property type="evidence" value="ECO:0007669"/>
    <property type="project" value="InterPro"/>
</dbReference>
<dbReference type="Gene3D" id="3.40.50.150">
    <property type="entry name" value="Vaccinia Virus protein VP39"/>
    <property type="match status" value="1"/>
</dbReference>
<dbReference type="GO" id="GO:0005737">
    <property type="term" value="C:cytoplasm"/>
    <property type="evidence" value="ECO:0007669"/>
    <property type="project" value="TreeGrafter"/>
</dbReference>
<dbReference type="GO" id="GO:0003677">
    <property type="term" value="F:DNA binding"/>
    <property type="evidence" value="ECO:0007669"/>
    <property type="project" value="InterPro"/>
</dbReference>
<evidence type="ECO:0000256" key="3">
    <source>
        <dbReference type="ARBA" id="ARBA00022679"/>
    </source>
</evidence>
<keyword evidence="3 6" id="KW-0808">Transferase</keyword>
<dbReference type="GO" id="GO:0009007">
    <property type="term" value="F:site-specific DNA-methyltransferase (adenine-specific) activity"/>
    <property type="evidence" value="ECO:0007669"/>
    <property type="project" value="UniProtKB-EC"/>
</dbReference>
<accession>A0A518AJE4</accession>
<name>A0A518AJE4_9BACT</name>
<dbReference type="InterPro" id="IPR002941">
    <property type="entry name" value="DNA_methylase_N4/N6"/>
</dbReference>
<dbReference type="InterPro" id="IPR001091">
    <property type="entry name" value="RM_Methyltransferase"/>
</dbReference>
<dbReference type="AlphaFoldDB" id="A0A518AJE4"/>
<dbReference type="CDD" id="cd00719">
    <property type="entry name" value="GIY-YIG_SF"/>
    <property type="match status" value="1"/>
</dbReference>
<evidence type="ECO:0000259" key="5">
    <source>
        <dbReference type="Pfam" id="PF01555"/>
    </source>
</evidence>
<keyword evidence="7" id="KW-1185">Reference proteome</keyword>
<dbReference type="PRINTS" id="PR00508">
    <property type="entry name" value="S21N4MTFRASE"/>
</dbReference>
<dbReference type="GO" id="GO:0032259">
    <property type="term" value="P:methylation"/>
    <property type="evidence" value="ECO:0007669"/>
    <property type="project" value="UniProtKB-KW"/>
</dbReference>
<dbReference type="KEGG" id="amuc:Pan181_10370"/>